<gene>
    <name evidence="2" type="ORF">NDU88_007784</name>
</gene>
<organism evidence="2 3">
    <name type="scientific">Pleurodeles waltl</name>
    <name type="common">Iberian ribbed newt</name>
    <dbReference type="NCBI Taxonomy" id="8319"/>
    <lineage>
        <taxon>Eukaryota</taxon>
        <taxon>Metazoa</taxon>
        <taxon>Chordata</taxon>
        <taxon>Craniata</taxon>
        <taxon>Vertebrata</taxon>
        <taxon>Euteleostomi</taxon>
        <taxon>Amphibia</taxon>
        <taxon>Batrachia</taxon>
        <taxon>Caudata</taxon>
        <taxon>Salamandroidea</taxon>
        <taxon>Salamandridae</taxon>
        <taxon>Pleurodelinae</taxon>
        <taxon>Pleurodeles</taxon>
    </lineage>
</organism>
<name>A0AAV7VQP0_PLEWA</name>
<reference evidence="2" key="1">
    <citation type="journal article" date="2022" name="bioRxiv">
        <title>Sequencing and chromosome-scale assembly of the giantPleurodeles waltlgenome.</title>
        <authorList>
            <person name="Brown T."/>
            <person name="Elewa A."/>
            <person name="Iarovenko S."/>
            <person name="Subramanian E."/>
            <person name="Araus A.J."/>
            <person name="Petzold A."/>
            <person name="Susuki M."/>
            <person name="Suzuki K.-i.T."/>
            <person name="Hayashi T."/>
            <person name="Toyoda A."/>
            <person name="Oliveira C."/>
            <person name="Osipova E."/>
            <person name="Leigh N.D."/>
            <person name="Simon A."/>
            <person name="Yun M.H."/>
        </authorList>
    </citation>
    <scope>NUCLEOTIDE SEQUENCE</scope>
    <source>
        <strain evidence="2">20211129_DDA</strain>
        <tissue evidence="2">Liver</tissue>
    </source>
</reference>
<evidence type="ECO:0000313" key="3">
    <source>
        <dbReference type="Proteomes" id="UP001066276"/>
    </source>
</evidence>
<evidence type="ECO:0000256" key="1">
    <source>
        <dbReference type="SAM" id="MobiDB-lite"/>
    </source>
</evidence>
<proteinExistence type="predicted"/>
<protein>
    <submittedName>
        <fullName evidence="2">Uncharacterized protein</fullName>
    </submittedName>
</protein>
<evidence type="ECO:0000313" key="2">
    <source>
        <dbReference type="EMBL" id="KAJ1204003.1"/>
    </source>
</evidence>
<dbReference type="AlphaFoldDB" id="A0AAV7VQP0"/>
<sequence length="175" mass="18782">MFQVFQVKDGLVESAMVWGREEKNVVNVVPGTWPVPGGAVALLSRTQRLGLGHARPGTRPAEPGYATVLPRCVERRAALRETEDRVGPAELLSRGHCCPEGGGDDPAEERGVQRVRAAEGRLALGGPGLRRACAALLRPGGDVVILGRSLFGAIEEEERPAELVPFVGARSLCWW</sequence>
<dbReference type="Proteomes" id="UP001066276">
    <property type="component" value="Chromosome 2_1"/>
</dbReference>
<feature type="region of interest" description="Disordered" evidence="1">
    <location>
        <begin position="90"/>
        <end position="109"/>
    </location>
</feature>
<comment type="caution">
    <text evidence="2">The sequence shown here is derived from an EMBL/GenBank/DDBJ whole genome shotgun (WGS) entry which is preliminary data.</text>
</comment>
<dbReference type="EMBL" id="JANPWB010000003">
    <property type="protein sequence ID" value="KAJ1204003.1"/>
    <property type="molecule type" value="Genomic_DNA"/>
</dbReference>
<accession>A0AAV7VQP0</accession>
<keyword evidence="3" id="KW-1185">Reference proteome</keyword>